<evidence type="ECO:0000256" key="7">
    <source>
        <dbReference type="ARBA" id="ARBA00023002"/>
    </source>
</evidence>
<gene>
    <name evidence="13" type="ORF">TEA_006947</name>
</gene>
<dbReference type="CDD" id="cd11043">
    <property type="entry name" value="CYP90-like"/>
    <property type="match status" value="1"/>
</dbReference>
<evidence type="ECO:0000256" key="6">
    <source>
        <dbReference type="ARBA" id="ARBA00022989"/>
    </source>
</evidence>
<dbReference type="GO" id="GO:0016705">
    <property type="term" value="F:oxidoreductase activity, acting on paired donors, with incorporation or reduction of molecular oxygen"/>
    <property type="evidence" value="ECO:0007669"/>
    <property type="project" value="InterPro"/>
</dbReference>
<evidence type="ECO:0000256" key="1">
    <source>
        <dbReference type="ARBA" id="ARBA00001971"/>
    </source>
</evidence>
<evidence type="ECO:0000256" key="11">
    <source>
        <dbReference type="RuleBase" id="RU000461"/>
    </source>
</evidence>
<feature type="transmembrane region" description="Helical" evidence="12">
    <location>
        <begin position="6"/>
        <end position="22"/>
    </location>
</feature>
<keyword evidence="7 11" id="KW-0560">Oxidoreductase</keyword>
<keyword evidence="8 10" id="KW-0408">Iron</keyword>
<keyword evidence="5 10" id="KW-0479">Metal-binding</keyword>
<name>A0A4S4DL03_CAMSN</name>
<accession>A0A4S4DL03</accession>
<dbReference type="GO" id="GO:0016020">
    <property type="term" value="C:membrane"/>
    <property type="evidence" value="ECO:0007669"/>
    <property type="project" value="UniProtKB-SubCell"/>
</dbReference>
<reference evidence="13 14" key="1">
    <citation type="journal article" date="2018" name="Proc. Natl. Acad. Sci. U.S.A.">
        <title>Draft genome sequence of Camellia sinensis var. sinensis provides insights into the evolution of the tea genome and tea quality.</title>
        <authorList>
            <person name="Wei C."/>
            <person name="Yang H."/>
            <person name="Wang S."/>
            <person name="Zhao J."/>
            <person name="Liu C."/>
            <person name="Gao L."/>
            <person name="Xia E."/>
            <person name="Lu Y."/>
            <person name="Tai Y."/>
            <person name="She G."/>
            <person name="Sun J."/>
            <person name="Cao H."/>
            <person name="Tong W."/>
            <person name="Gao Q."/>
            <person name="Li Y."/>
            <person name="Deng W."/>
            <person name="Jiang X."/>
            <person name="Wang W."/>
            <person name="Chen Q."/>
            <person name="Zhang S."/>
            <person name="Li H."/>
            <person name="Wu J."/>
            <person name="Wang P."/>
            <person name="Li P."/>
            <person name="Shi C."/>
            <person name="Zheng F."/>
            <person name="Jian J."/>
            <person name="Huang B."/>
            <person name="Shan D."/>
            <person name="Shi M."/>
            <person name="Fang C."/>
            <person name="Yue Y."/>
            <person name="Li F."/>
            <person name="Li D."/>
            <person name="Wei S."/>
            <person name="Han B."/>
            <person name="Jiang C."/>
            <person name="Yin Y."/>
            <person name="Xia T."/>
            <person name="Zhang Z."/>
            <person name="Bennetzen J.L."/>
            <person name="Zhao S."/>
            <person name="Wan X."/>
        </authorList>
    </citation>
    <scope>NUCLEOTIDE SEQUENCE [LARGE SCALE GENOMIC DNA]</scope>
    <source>
        <strain evidence="14">cv. Shuchazao</strain>
        <tissue evidence="13">Leaf</tissue>
    </source>
</reference>
<evidence type="ECO:0000256" key="8">
    <source>
        <dbReference type="ARBA" id="ARBA00023004"/>
    </source>
</evidence>
<dbReference type="SUPFAM" id="SSF48264">
    <property type="entry name" value="Cytochrome P450"/>
    <property type="match status" value="1"/>
</dbReference>
<evidence type="ECO:0000313" key="14">
    <source>
        <dbReference type="Proteomes" id="UP000306102"/>
    </source>
</evidence>
<dbReference type="PANTHER" id="PTHR24286">
    <property type="entry name" value="CYTOCHROME P450 26"/>
    <property type="match status" value="1"/>
</dbReference>
<dbReference type="Pfam" id="PF00067">
    <property type="entry name" value="p450"/>
    <property type="match status" value="1"/>
</dbReference>
<organism evidence="13 14">
    <name type="scientific">Camellia sinensis var. sinensis</name>
    <name type="common">China tea</name>
    <dbReference type="NCBI Taxonomy" id="542762"/>
    <lineage>
        <taxon>Eukaryota</taxon>
        <taxon>Viridiplantae</taxon>
        <taxon>Streptophyta</taxon>
        <taxon>Embryophyta</taxon>
        <taxon>Tracheophyta</taxon>
        <taxon>Spermatophyta</taxon>
        <taxon>Magnoliopsida</taxon>
        <taxon>eudicotyledons</taxon>
        <taxon>Gunneridae</taxon>
        <taxon>Pentapetalae</taxon>
        <taxon>asterids</taxon>
        <taxon>Ericales</taxon>
        <taxon>Theaceae</taxon>
        <taxon>Camellia</taxon>
    </lineage>
</organism>
<evidence type="ECO:0000313" key="13">
    <source>
        <dbReference type="EMBL" id="THG03602.1"/>
    </source>
</evidence>
<evidence type="ECO:0000256" key="2">
    <source>
        <dbReference type="ARBA" id="ARBA00004167"/>
    </source>
</evidence>
<protein>
    <recommendedName>
        <fullName evidence="15">Beta-amyrin 28-oxidase</fullName>
    </recommendedName>
</protein>
<keyword evidence="14" id="KW-1185">Reference proteome</keyword>
<evidence type="ECO:0008006" key="15">
    <source>
        <dbReference type="Google" id="ProtNLM"/>
    </source>
</evidence>
<dbReference type="STRING" id="542762.A0A4S4DL03"/>
<keyword evidence="10 11" id="KW-0349">Heme</keyword>
<dbReference type="AlphaFoldDB" id="A0A4S4DL03"/>
<keyword evidence="4 12" id="KW-0812">Transmembrane</keyword>
<dbReference type="GO" id="GO:0016125">
    <property type="term" value="P:sterol metabolic process"/>
    <property type="evidence" value="ECO:0007669"/>
    <property type="project" value="TreeGrafter"/>
</dbReference>
<comment type="cofactor">
    <cofactor evidence="1 10">
        <name>heme</name>
        <dbReference type="ChEBI" id="CHEBI:30413"/>
    </cofactor>
</comment>
<keyword evidence="9 12" id="KW-0472">Membrane</keyword>
<evidence type="ECO:0000256" key="5">
    <source>
        <dbReference type="ARBA" id="ARBA00022723"/>
    </source>
</evidence>
<dbReference type="FunFam" id="1.10.630.10:FF:000022">
    <property type="entry name" value="Taxadiene 5-alpha hydroxylase"/>
    <property type="match status" value="1"/>
</dbReference>
<dbReference type="InterPro" id="IPR001128">
    <property type="entry name" value="Cyt_P450"/>
</dbReference>
<dbReference type="InterPro" id="IPR036396">
    <property type="entry name" value="Cyt_P450_sf"/>
</dbReference>
<comment type="subcellular location">
    <subcellularLocation>
        <location evidence="2">Membrane</location>
        <topology evidence="2">Single-pass membrane protein</topology>
    </subcellularLocation>
</comment>
<dbReference type="EMBL" id="SDRB02010922">
    <property type="protein sequence ID" value="THG03602.1"/>
    <property type="molecule type" value="Genomic_DNA"/>
</dbReference>
<comment type="similarity">
    <text evidence="3 11">Belongs to the cytochrome P450 family.</text>
</comment>
<evidence type="ECO:0000256" key="4">
    <source>
        <dbReference type="ARBA" id="ARBA00022692"/>
    </source>
</evidence>
<dbReference type="InterPro" id="IPR017972">
    <property type="entry name" value="Cyt_P450_CS"/>
</dbReference>
<comment type="caution">
    <text evidence="13">The sequence shown here is derived from an EMBL/GenBank/DDBJ whole genome shotgun (WGS) entry which is preliminary data.</text>
</comment>
<evidence type="ECO:0000256" key="9">
    <source>
        <dbReference type="ARBA" id="ARBA00023136"/>
    </source>
</evidence>
<sequence length="488" mass="54964">MEFLYLSIILASLSILITIFSLRHRSNDGVKLPPGSFGWPIIGESIEFLFGKPENFVNYRMTKYSQEIFKTKIFGEKTAVICGPNGNKFLFSNERKIFTGFLPHSKQKLFLSSKPEPVAAPPVPPPHAVVAVAAVAVDDVKEVIRTPGFFKPEALSSYLGIIDSISQQHLKTQWEGKDELKVYPLAKTLTLSIACRIFLGMENPDRITRLVRYFDDVTLGLHSIMVNFPGTNFYRASKAVDAIRRELMAVVRERRAAMLGSGGAMKQDILSHMIVVSDPTGKGMGEAEIADKIMGLLVAGYANVAVTISFFMKFVGESPDIYNKVLSEQLEISKDKKTGKLLDWNDMSKMKYSWNVMCEVMRVVPPQQGTFREVLTDFTYAGYTIPKGWKVYWTVNTTNKNSKYFRDPEKFDPSRYEGGEAPAPYTYVPFGGGPRLCPGKEYARLVVLTFIHNVVKKYKWEVLFPKEKVLGDMVPMPEKGVPIRLHPH</sequence>
<dbReference type="PRINTS" id="PR00463">
    <property type="entry name" value="EP450I"/>
</dbReference>
<proteinExistence type="inferred from homology"/>
<dbReference type="PANTHER" id="PTHR24286:SF88">
    <property type="entry name" value="BETA-AMYRIN 28-OXIDASE-LIKE"/>
    <property type="match status" value="1"/>
</dbReference>
<evidence type="ECO:0000256" key="3">
    <source>
        <dbReference type="ARBA" id="ARBA00010617"/>
    </source>
</evidence>
<keyword evidence="6 12" id="KW-1133">Transmembrane helix</keyword>
<dbReference type="GO" id="GO:0020037">
    <property type="term" value="F:heme binding"/>
    <property type="evidence" value="ECO:0007669"/>
    <property type="project" value="InterPro"/>
</dbReference>
<dbReference type="InterPro" id="IPR002401">
    <property type="entry name" value="Cyt_P450_E_grp-I"/>
</dbReference>
<evidence type="ECO:0000256" key="10">
    <source>
        <dbReference type="PIRSR" id="PIRSR602401-1"/>
    </source>
</evidence>
<dbReference type="GO" id="GO:0004497">
    <property type="term" value="F:monooxygenase activity"/>
    <property type="evidence" value="ECO:0007669"/>
    <property type="project" value="UniProtKB-KW"/>
</dbReference>
<feature type="binding site" description="axial binding residue" evidence="10">
    <location>
        <position position="437"/>
    </location>
    <ligand>
        <name>heme</name>
        <dbReference type="ChEBI" id="CHEBI:30413"/>
    </ligand>
    <ligandPart>
        <name>Fe</name>
        <dbReference type="ChEBI" id="CHEBI:18248"/>
    </ligandPart>
</feature>
<dbReference type="Proteomes" id="UP000306102">
    <property type="component" value="Unassembled WGS sequence"/>
</dbReference>
<keyword evidence="11" id="KW-0503">Monooxygenase</keyword>
<evidence type="ECO:0000256" key="12">
    <source>
        <dbReference type="SAM" id="Phobius"/>
    </source>
</evidence>
<dbReference type="GO" id="GO:0005506">
    <property type="term" value="F:iron ion binding"/>
    <property type="evidence" value="ECO:0007669"/>
    <property type="project" value="InterPro"/>
</dbReference>
<dbReference type="Gene3D" id="1.10.630.10">
    <property type="entry name" value="Cytochrome P450"/>
    <property type="match status" value="1"/>
</dbReference>
<dbReference type="PROSITE" id="PS00086">
    <property type="entry name" value="CYTOCHROME_P450"/>
    <property type="match status" value="1"/>
</dbReference>